<sequence length="117" mass="13504">MFTNTVEDNPVIPATTCQWVIRNKNFKKTTLKTFQRRRKKRKKNEAEQNDPWNRPGCPTLRVHLVQCTSRSAIIQKRATKKCPFRVGIKKEKRTTKWNGKMPFSKGGEGGRGVADCL</sequence>
<reference evidence="2" key="1">
    <citation type="submission" date="2020-07" db="EMBL/GenBank/DDBJ databases">
        <title>Multicomponent nature underlies the extraordinary mechanical properties of spider dragline silk.</title>
        <authorList>
            <person name="Kono N."/>
            <person name="Nakamura H."/>
            <person name="Mori M."/>
            <person name="Yoshida Y."/>
            <person name="Ohtoshi R."/>
            <person name="Malay A.D."/>
            <person name="Moran D.A.P."/>
            <person name="Tomita M."/>
            <person name="Numata K."/>
            <person name="Arakawa K."/>
        </authorList>
    </citation>
    <scope>NUCLEOTIDE SEQUENCE</scope>
</reference>
<keyword evidence="3" id="KW-1185">Reference proteome</keyword>
<feature type="region of interest" description="Disordered" evidence="1">
    <location>
        <begin position="93"/>
        <end position="117"/>
    </location>
</feature>
<accession>A0A8X6KSJ7</accession>
<protein>
    <submittedName>
        <fullName evidence="2">Uncharacterized protein</fullName>
    </submittedName>
</protein>
<dbReference type="AlphaFoldDB" id="A0A8X6KSJ7"/>
<feature type="region of interest" description="Disordered" evidence="1">
    <location>
        <begin position="30"/>
        <end position="57"/>
    </location>
</feature>
<feature type="compositionally biased region" description="Gly residues" evidence="1">
    <location>
        <begin position="106"/>
        <end position="117"/>
    </location>
</feature>
<evidence type="ECO:0000313" key="2">
    <source>
        <dbReference type="EMBL" id="GFQ82501.1"/>
    </source>
</evidence>
<comment type="caution">
    <text evidence="2">The sequence shown here is derived from an EMBL/GenBank/DDBJ whole genome shotgun (WGS) entry which is preliminary data.</text>
</comment>
<evidence type="ECO:0000256" key="1">
    <source>
        <dbReference type="SAM" id="MobiDB-lite"/>
    </source>
</evidence>
<name>A0A8X6KSJ7_TRICU</name>
<gene>
    <name evidence="2" type="ORF">TNCT_375551</name>
</gene>
<evidence type="ECO:0000313" key="3">
    <source>
        <dbReference type="Proteomes" id="UP000887116"/>
    </source>
</evidence>
<proteinExistence type="predicted"/>
<feature type="compositionally biased region" description="Basic residues" evidence="1">
    <location>
        <begin position="30"/>
        <end position="43"/>
    </location>
</feature>
<dbReference type="Proteomes" id="UP000887116">
    <property type="component" value="Unassembled WGS sequence"/>
</dbReference>
<dbReference type="EMBL" id="BMAO01002687">
    <property type="protein sequence ID" value="GFQ82501.1"/>
    <property type="molecule type" value="Genomic_DNA"/>
</dbReference>
<organism evidence="2 3">
    <name type="scientific">Trichonephila clavata</name>
    <name type="common">Joro spider</name>
    <name type="synonym">Nephila clavata</name>
    <dbReference type="NCBI Taxonomy" id="2740835"/>
    <lineage>
        <taxon>Eukaryota</taxon>
        <taxon>Metazoa</taxon>
        <taxon>Ecdysozoa</taxon>
        <taxon>Arthropoda</taxon>
        <taxon>Chelicerata</taxon>
        <taxon>Arachnida</taxon>
        <taxon>Araneae</taxon>
        <taxon>Araneomorphae</taxon>
        <taxon>Entelegynae</taxon>
        <taxon>Araneoidea</taxon>
        <taxon>Nephilidae</taxon>
        <taxon>Trichonephila</taxon>
    </lineage>
</organism>